<proteinExistence type="predicted"/>
<evidence type="ECO:0000313" key="2">
    <source>
        <dbReference type="EMBL" id="KAL2531934.1"/>
    </source>
</evidence>
<reference evidence="3" key="1">
    <citation type="submission" date="2024-07" db="EMBL/GenBank/DDBJ databases">
        <title>Two chromosome-level genome assemblies of Korean endemic species Abeliophyllum distichum and Forsythia ovata (Oleaceae).</title>
        <authorList>
            <person name="Jang H."/>
        </authorList>
    </citation>
    <scope>NUCLEOTIDE SEQUENCE [LARGE SCALE GENOMIC DNA]</scope>
</reference>
<comment type="caution">
    <text evidence="2">The sequence shown here is derived from an EMBL/GenBank/DDBJ whole genome shotgun (WGS) entry which is preliminary data.</text>
</comment>
<accession>A0ABD1V3P8</accession>
<dbReference type="EMBL" id="JBFOLK010000002">
    <property type="protein sequence ID" value="KAL2531934.1"/>
    <property type="molecule type" value="Genomic_DNA"/>
</dbReference>
<protein>
    <submittedName>
        <fullName evidence="2">PMD domain-containing protein</fullName>
    </submittedName>
</protein>
<name>A0ABD1V3P8_9LAMI</name>
<sequence length="351" mass="40558">MTQSNSKSKENLKLPEITELNDTVRKGKVLCFPKTIVKYHSQTNATGELKLTIHRAMPCPSTLCVPLKELHMHILSSRQRNLDAFQHPSLGPPPHHSQDMKIIPRAIISERINQREIKWRSALSSRGEASYLSKFWEWTILAPILCTELFVWCPDTNTFITTNGEIGISLWDIREITGLSIRGDCYEEVVPSLSELSNLLPQSCLYLFKAYSLIVDKKKTDQIRHADWIEFWFQEDDCVPNPRKSKTFKKAMESKPRKEGQRTVKDKIRRPVVTDRPKETLCRDRSHWNSSLSVDEEEELEIAAYLSLWLCRFISPSRDDYLRVGTFKTASRMATKSTYSLVPPILASIYR</sequence>
<organism evidence="2 3">
    <name type="scientific">Abeliophyllum distichum</name>
    <dbReference type="NCBI Taxonomy" id="126358"/>
    <lineage>
        <taxon>Eukaryota</taxon>
        <taxon>Viridiplantae</taxon>
        <taxon>Streptophyta</taxon>
        <taxon>Embryophyta</taxon>
        <taxon>Tracheophyta</taxon>
        <taxon>Spermatophyta</taxon>
        <taxon>Magnoliopsida</taxon>
        <taxon>eudicotyledons</taxon>
        <taxon>Gunneridae</taxon>
        <taxon>Pentapetalae</taxon>
        <taxon>asterids</taxon>
        <taxon>lamiids</taxon>
        <taxon>Lamiales</taxon>
        <taxon>Oleaceae</taxon>
        <taxon>Forsythieae</taxon>
        <taxon>Abeliophyllum</taxon>
    </lineage>
</organism>
<evidence type="ECO:0000313" key="3">
    <source>
        <dbReference type="Proteomes" id="UP001604336"/>
    </source>
</evidence>
<dbReference type="InterPro" id="IPR019557">
    <property type="entry name" value="AminoTfrase-like_pln_mobile"/>
</dbReference>
<evidence type="ECO:0000259" key="1">
    <source>
        <dbReference type="Pfam" id="PF10536"/>
    </source>
</evidence>
<dbReference type="Proteomes" id="UP001604336">
    <property type="component" value="Unassembled WGS sequence"/>
</dbReference>
<feature type="domain" description="Aminotransferase-like plant mobile" evidence="1">
    <location>
        <begin position="152"/>
        <end position="351"/>
    </location>
</feature>
<gene>
    <name evidence="2" type="ORF">Adt_05285</name>
</gene>
<keyword evidence="3" id="KW-1185">Reference proteome</keyword>
<dbReference type="AlphaFoldDB" id="A0ABD1V3P8"/>
<dbReference type="Pfam" id="PF10536">
    <property type="entry name" value="PMD"/>
    <property type="match status" value="1"/>
</dbReference>